<dbReference type="GO" id="GO:0120230">
    <property type="term" value="F:recombinase activator activity"/>
    <property type="evidence" value="ECO:0007669"/>
    <property type="project" value="TreeGrafter"/>
</dbReference>
<name>F9WKX8_TRYVY</name>
<dbReference type="PANTHER" id="PTHR15938:SF0">
    <property type="entry name" value="HOMOLOGOUS-PAIRING PROTEIN 2 HOMOLOG"/>
    <property type="match status" value="1"/>
</dbReference>
<sequence>MAPRKCGAAMEKEAMPAVLQWFEHECEPATAQSLTDALGSKFGKQLVQETLERCVSEQRLHVKDIKKTRVFFPSVSVADSCTEEERDTNYKRSDFIQQIYRQRSVISLLSTEVGTTSQVPTAAKRAATIAALSDEYTVLRQRLEALRKSTGKNVDSKRDISFLIHRYKKAREMWKERKRIALRVIDATLGDSCGPQDLSELFGLTTDEQANTSLVDTAVPLP</sequence>
<evidence type="ECO:0000256" key="4">
    <source>
        <dbReference type="ARBA" id="ARBA00023242"/>
    </source>
</evidence>
<dbReference type="OMA" id="LRWFECE"/>
<dbReference type="InterPro" id="IPR010776">
    <property type="entry name" value="Hop2_WH_dom"/>
</dbReference>
<dbReference type="GO" id="GO:0120231">
    <property type="term" value="C:DNA recombinase auxiliary factor complex"/>
    <property type="evidence" value="ECO:0007669"/>
    <property type="project" value="TreeGrafter"/>
</dbReference>
<dbReference type="EMBL" id="CAEX01000499">
    <property type="protein sequence ID" value="CCD18161.1"/>
    <property type="molecule type" value="Genomic_DNA"/>
</dbReference>
<dbReference type="GO" id="GO:0010774">
    <property type="term" value="P:meiotic strand invasion involved in reciprocal meiotic recombination"/>
    <property type="evidence" value="ECO:0007669"/>
    <property type="project" value="TreeGrafter"/>
</dbReference>
<accession>F9WKX8</accession>
<gene>
    <name evidence="7" type="ORF">TvY486_0007970</name>
</gene>
<dbReference type="GO" id="GO:0007129">
    <property type="term" value="P:homologous chromosome pairing at meiosis"/>
    <property type="evidence" value="ECO:0007669"/>
    <property type="project" value="TreeGrafter"/>
</dbReference>
<dbReference type="GO" id="GO:0003690">
    <property type="term" value="F:double-stranded DNA binding"/>
    <property type="evidence" value="ECO:0007669"/>
    <property type="project" value="TreeGrafter"/>
</dbReference>
<evidence type="ECO:0000256" key="2">
    <source>
        <dbReference type="ARBA" id="ARBA00007922"/>
    </source>
</evidence>
<comment type="similarity">
    <text evidence="2">Belongs to the HOP2 family.</text>
</comment>
<reference evidence="7 8" key="1">
    <citation type="journal article" date="2012" name="Proc. Natl. Acad. Sci. U.S.A.">
        <title>Antigenic diversity is generated by distinct evolutionary mechanisms in African trypanosome species.</title>
        <authorList>
            <person name="Jackson A.P."/>
            <person name="Berry A."/>
            <person name="Aslett M."/>
            <person name="Allison H.C."/>
            <person name="Burton P."/>
            <person name="Vavrova-Anderson J."/>
            <person name="Brown R."/>
            <person name="Browne H."/>
            <person name="Corton N."/>
            <person name="Hauser H."/>
            <person name="Gamble J."/>
            <person name="Gilderthorp R."/>
            <person name="Marcello L."/>
            <person name="McQuillan J."/>
            <person name="Otto T.D."/>
            <person name="Quail M.A."/>
            <person name="Sanders M.J."/>
            <person name="van Tonder A."/>
            <person name="Ginger M.L."/>
            <person name="Field M.C."/>
            <person name="Barry J.D."/>
            <person name="Hertz-Fowler C."/>
            <person name="Berriman M."/>
        </authorList>
    </citation>
    <scope>NUCLEOTIDE SEQUENCE</scope>
    <source>
        <strain evidence="7 8">Y486</strain>
    </source>
</reference>
<dbReference type="Proteomes" id="UP000009027">
    <property type="component" value="Unassembled WGS sequence"/>
</dbReference>
<dbReference type="Pfam" id="PF07106">
    <property type="entry name" value="WHD_TBPIP"/>
    <property type="match status" value="1"/>
</dbReference>
<keyword evidence="5" id="KW-0469">Meiosis</keyword>
<feature type="domain" description="Homologous-pairing protein 2 winged helix" evidence="6">
    <location>
        <begin position="13"/>
        <end position="72"/>
    </location>
</feature>
<organism evidence="7 8">
    <name type="scientific">Trypanosoma vivax (strain Y486)</name>
    <dbReference type="NCBI Taxonomy" id="1055687"/>
    <lineage>
        <taxon>Eukaryota</taxon>
        <taxon>Discoba</taxon>
        <taxon>Euglenozoa</taxon>
        <taxon>Kinetoplastea</taxon>
        <taxon>Metakinetoplastina</taxon>
        <taxon>Trypanosomatida</taxon>
        <taxon>Trypanosomatidae</taxon>
        <taxon>Trypanosoma</taxon>
        <taxon>Duttonella</taxon>
    </lineage>
</organism>
<evidence type="ECO:0000313" key="8">
    <source>
        <dbReference type="Proteomes" id="UP000009027"/>
    </source>
</evidence>
<dbReference type="GO" id="GO:0000709">
    <property type="term" value="P:meiotic joint molecule formation"/>
    <property type="evidence" value="ECO:0007669"/>
    <property type="project" value="TreeGrafter"/>
</dbReference>
<evidence type="ECO:0000313" key="7">
    <source>
        <dbReference type="EMBL" id="CCD18161.1"/>
    </source>
</evidence>
<dbReference type="PANTHER" id="PTHR15938">
    <property type="entry name" value="TBP-1 INTERACTING PROTEIN"/>
    <property type="match status" value="1"/>
</dbReference>
<proteinExistence type="inferred from homology"/>
<evidence type="ECO:0000256" key="5">
    <source>
        <dbReference type="ARBA" id="ARBA00023254"/>
    </source>
</evidence>
<keyword evidence="3" id="KW-0233">DNA recombination</keyword>
<dbReference type="AlphaFoldDB" id="F9WKX8"/>
<comment type="subcellular location">
    <subcellularLocation>
        <location evidence="1">Nucleus</location>
    </subcellularLocation>
</comment>
<evidence type="ECO:0000259" key="6">
    <source>
        <dbReference type="Pfam" id="PF07106"/>
    </source>
</evidence>
<keyword evidence="4" id="KW-0539">Nucleus</keyword>
<dbReference type="InterPro" id="IPR036388">
    <property type="entry name" value="WH-like_DNA-bd_sf"/>
</dbReference>
<dbReference type="GO" id="GO:0000794">
    <property type="term" value="C:condensed nuclear chromosome"/>
    <property type="evidence" value="ECO:0007669"/>
    <property type="project" value="TreeGrafter"/>
</dbReference>
<dbReference type="Gene3D" id="1.10.10.10">
    <property type="entry name" value="Winged helix-like DNA-binding domain superfamily/Winged helix DNA-binding domain"/>
    <property type="match status" value="1"/>
</dbReference>
<evidence type="ECO:0000256" key="1">
    <source>
        <dbReference type="ARBA" id="ARBA00004123"/>
    </source>
</evidence>
<keyword evidence="8" id="KW-1185">Reference proteome</keyword>
<protein>
    <recommendedName>
        <fullName evidence="6">Homologous-pairing protein 2 winged helix domain-containing protein</fullName>
    </recommendedName>
</protein>
<dbReference type="VEuPathDB" id="TriTrypDB:TvY486_0007970"/>
<evidence type="ECO:0000256" key="3">
    <source>
        <dbReference type="ARBA" id="ARBA00023172"/>
    </source>
</evidence>